<keyword evidence="3" id="KW-1185">Reference proteome</keyword>
<reference evidence="2 3" key="1">
    <citation type="journal article" date="2014" name="Int. J. Syst. Evol. Microbiol.">
        <title>Complete genome sequence of Corynebacterium casei LMG S-19264T (=DSM 44701T), isolated from a smear-ripened cheese.</title>
        <authorList>
            <consortium name="US DOE Joint Genome Institute (JGI-PGF)"/>
            <person name="Walter F."/>
            <person name="Albersmeier A."/>
            <person name="Kalinowski J."/>
            <person name="Ruckert C."/>
        </authorList>
    </citation>
    <scope>NUCLEOTIDE SEQUENCE [LARGE SCALE GENOMIC DNA]</scope>
    <source>
        <strain evidence="2 3">NBRC 110095</strain>
    </source>
</reference>
<proteinExistence type="predicted"/>
<comment type="caution">
    <text evidence="2">The sequence shown here is derived from an EMBL/GenBank/DDBJ whole genome shotgun (WGS) entry which is preliminary data.</text>
</comment>
<gene>
    <name evidence="2" type="ORF">GCM10007877_17020</name>
</gene>
<name>A0AA37WPG2_9GAMM</name>
<dbReference type="RefSeq" id="WP_232593242.1">
    <property type="nucleotide sequence ID" value="NZ_BSPD01000037.1"/>
</dbReference>
<dbReference type="AlphaFoldDB" id="A0AA37WPG2"/>
<organism evidence="2 3">
    <name type="scientific">Marinibactrum halimedae</name>
    <dbReference type="NCBI Taxonomy" id="1444977"/>
    <lineage>
        <taxon>Bacteria</taxon>
        <taxon>Pseudomonadati</taxon>
        <taxon>Pseudomonadota</taxon>
        <taxon>Gammaproteobacteria</taxon>
        <taxon>Cellvibrionales</taxon>
        <taxon>Cellvibrionaceae</taxon>
        <taxon>Marinibactrum</taxon>
    </lineage>
</organism>
<accession>A0AA37WPG2</accession>
<evidence type="ECO:0000313" key="2">
    <source>
        <dbReference type="EMBL" id="GLS25987.1"/>
    </source>
</evidence>
<evidence type="ECO:0000256" key="1">
    <source>
        <dbReference type="SAM" id="MobiDB-lite"/>
    </source>
</evidence>
<sequence length="124" mass="13550">MTHTEWQVDIERLQATHDSGFTVTIEGSLRSPSTVHPGSFPEGLSALEQVKLLREGMDALSKAAGNRPRDTHFTARSGSARSGFSTRSETRQPTVVKKPSSIVLSDRKKKPLLSLKKKPAPENA</sequence>
<feature type="compositionally biased region" description="Basic residues" evidence="1">
    <location>
        <begin position="107"/>
        <end position="118"/>
    </location>
</feature>
<evidence type="ECO:0000313" key="3">
    <source>
        <dbReference type="Proteomes" id="UP001156870"/>
    </source>
</evidence>
<feature type="compositionally biased region" description="Polar residues" evidence="1">
    <location>
        <begin position="74"/>
        <end position="93"/>
    </location>
</feature>
<protein>
    <submittedName>
        <fullName evidence="2">Uncharacterized protein</fullName>
    </submittedName>
</protein>
<feature type="region of interest" description="Disordered" evidence="1">
    <location>
        <begin position="62"/>
        <end position="124"/>
    </location>
</feature>
<dbReference type="EMBL" id="BSPD01000037">
    <property type="protein sequence ID" value="GLS25987.1"/>
    <property type="molecule type" value="Genomic_DNA"/>
</dbReference>
<dbReference type="Proteomes" id="UP001156870">
    <property type="component" value="Unassembled WGS sequence"/>
</dbReference>